<feature type="transmembrane region" description="Helical" evidence="9">
    <location>
        <begin position="128"/>
        <end position="156"/>
    </location>
</feature>
<evidence type="ECO:0000313" key="12">
    <source>
        <dbReference type="Proteomes" id="UP001193389"/>
    </source>
</evidence>
<evidence type="ECO:0000259" key="10">
    <source>
        <dbReference type="Pfam" id="PF00884"/>
    </source>
</evidence>
<dbReference type="Gene3D" id="3.40.720.10">
    <property type="entry name" value="Alkaline Phosphatase, subunit A"/>
    <property type="match status" value="1"/>
</dbReference>
<dbReference type="PANTHER" id="PTHR47371">
    <property type="entry name" value="LIPOTEICHOIC ACID SYNTHASE"/>
    <property type="match status" value="1"/>
</dbReference>
<evidence type="ECO:0000256" key="1">
    <source>
        <dbReference type="ARBA" id="ARBA00004651"/>
    </source>
</evidence>
<reference evidence="11" key="1">
    <citation type="journal article" date="2020" name="Int. J. Syst. Evol. Microbiol.">
        <title>Aquipluma nitroreducens gen. nov. sp. nov., a novel facultatively anaerobic bacterium isolated from a freshwater lake.</title>
        <authorList>
            <person name="Watanabe M."/>
            <person name="Kojima H."/>
            <person name="Fukui M."/>
        </authorList>
    </citation>
    <scope>NUCLEOTIDE SEQUENCE</scope>
    <source>
        <strain evidence="11">MeG22</strain>
    </source>
</reference>
<dbReference type="AlphaFoldDB" id="A0A5K7S5B0"/>
<organism evidence="11 12">
    <name type="scientific">Aquipluma nitroreducens</name>
    <dbReference type="NCBI Taxonomy" id="2010828"/>
    <lineage>
        <taxon>Bacteria</taxon>
        <taxon>Pseudomonadati</taxon>
        <taxon>Bacteroidota</taxon>
        <taxon>Bacteroidia</taxon>
        <taxon>Marinilabiliales</taxon>
        <taxon>Prolixibacteraceae</taxon>
        <taxon>Aquipluma</taxon>
    </lineage>
</organism>
<dbReference type="GO" id="GO:0005886">
    <property type="term" value="C:plasma membrane"/>
    <property type="evidence" value="ECO:0007669"/>
    <property type="project" value="UniProtKB-SubCell"/>
</dbReference>
<dbReference type="RefSeq" id="WP_318349773.1">
    <property type="nucleotide sequence ID" value="NZ_AP018694.1"/>
</dbReference>
<dbReference type="InterPro" id="IPR050448">
    <property type="entry name" value="OpgB/LTA_synthase_biosynth"/>
</dbReference>
<dbReference type="CDD" id="cd16015">
    <property type="entry name" value="LTA_synthase"/>
    <property type="match status" value="1"/>
</dbReference>
<dbReference type="SUPFAM" id="SSF53649">
    <property type="entry name" value="Alkaline phosphatase-like"/>
    <property type="match status" value="1"/>
</dbReference>
<feature type="transmembrane region" description="Helical" evidence="9">
    <location>
        <begin position="170"/>
        <end position="189"/>
    </location>
</feature>
<evidence type="ECO:0000256" key="2">
    <source>
        <dbReference type="ARBA" id="ARBA00022475"/>
    </source>
</evidence>
<evidence type="ECO:0000256" key="7">
    <source>
        <dbReference type="PIRSR" id="PIRSR005091-2"/>
    </source>
</evidence>
<keyword evidence="2" id="KW-1003">Cell membrane</keyword>
<evidence type="ECO:0000256" key="3">
    <source>
        <dbReference type="ARBA" id="ARBA00022692"/>
    </source>
</evidence>
<sequence length="616" mass="69462">MTFVLNQIVRLFKYFIFWMIFFWLAKAFFLIFNFDQTSHLSISEIIGIFGYGLKMDISTACYLLVIPGLLLSLRSLVSSRFVNHFFWIYTLVFLIVASFLVVLDLGLYPHWGTRVNITAFNYIDDPVAMSASISIGDVLLGLLLSGSLVGGFIFLYRKLFSKGVAVEGKVSWYASFVLLFVVATLILPIRGGLDTSPLNLSSVAFSPKLYVNQAASNYLWNFAKSVEKRKRLSNPCDYMTKEESEQLFNQFMKSDTLVMRPQLIKLNPEKQVNVILVILESFSNKVIAPLGGLHGIAPNLDSLCTKSTVFTNFYSTGNRSDRGISAVLGGYPSLLSTSIMVYPEKARSLTLLPEYFNRHHYNTSFYYGGDINFYNLKTFVLQSNCGKITTKADFPSELGRMSKWGVPDGYVFERALEDLKSEKEPFMKTIYTVSSHPPFDVPFSKIKGSSIEEKYLNSVAYTDSCLGAFIDSFRKSPLWDNTLLIVTADHGTLPPGPTDITEPASYRIPLIWSGGVVDSVRRIETITQQVDFGTSLAHQLGWETDSSRFAKDFFTSHPYAFYALDFGWGYVVPQGCFYYDQNSRSFVPDPGEKAKSVDLLSPKAYMQVLHDDFISR</sequence>
<feature type="transmembrane region" description="Helical" evidence="9">
    <location>
        <begin position="52"/>
        <end position="73"/>
    </location>
</feature>
<keyword evidence="5 9" id="KW-0472">Membrane</keyword>
<dbReference type="Pfam" id="PF00884">
    <property type="entry name" value="Sulfatase"/>
    <property type="match status" value="1"/>
</dbReference>
<feature type="transmembrane region" description="Helical" evidence="9">
    <location>
        <begin position="12"/>
        <end position="32"/>
    </location>
</feature>
<evidence type="ECO:0000313" key="11">
    <source>
        <dbReference type="EMBL" id="BBE16722.1"/>
    </source>
</evidence>
<accession>A0A5K7S5B0</accession>
<comment type="subcellular location">
    <subcellularLocation>
        <location evidence="1">Cell membrane</location>
        <topology evidence="1">Multi-pass membrane protein</topology>
    </subcellularLocation>
</comment>
<keyword evidence="4 9" id="KW-1133">Transmembrane helix</keyword>
<dbReference type="InterPro" id="IPR017850">
    <property type="entry name" value="Alkaline_phosphatase_core_sf"/>
</dbReference>
<evidence type="ECO:0000256" key="4">
    <source>
        <dbReference type="ARBA" id="ARBA00022989"/>
    </source>
</evidence>
<dbReference type="Proteomes" id="UP001193389">
    <property type="component" value="Chromosome"/>
</dbReference>
<keyword evidence="7" id="KW-0479">Metal-binding</keyword>
<dbReference type="PIRSF" id="PIRSF005091">
    <property type="entry name" value="Mmb_sulf_HI1246"/>
    <property type="match status" value="1"/>
</dbReference>
<dbReference type="GO" id="GO:0046872">
    <property type="term" value="F:metal ion binding"/>
    <property type="evidence" value="ECO:0007669"/>
    <property type="project" value="UniProtKB-KW"/>
</dbReference>
<feature type="active site" evidence="6">
    <location>
        <position position="320"/>
    </location>
</feature>
<gene>
    <name evidence="11" type="ORF">AQPE_0865</name>
</gene>
<proteinExistence type="predicted"/>
<feature type="binding site" evidence="8">
    <location>
        <position position="280"/>
    </location>
    <ligand>
        <name>Mn(2+)</name>
        <dbReference type="ChEBI" id="CHEBI:29035"/>
    </ligand>
</feature>
<dbReference type="KEGG" id="anf:AQPE_0865"/>
<feature type="binding site" evidence="8">
    <location>
        <position position="489"/>
    </location>
    <ligand>
        <name>Mn(2+)</name>
        <dbReference type="ChEBI" id="CHEBI:29035"/>
    </ligand>
</feature>
<evidence type="ECO:0000256" key="6">
    <source>
        <dbReference type="PIRSR" id="PIRSR005091-1"/>
    </source>
</evidence>
<evidence type="ECO:0000256" key="9">
    <source>
        <dbReference type="SAM" id="Phobius"/>
    </source>
</evidence>
<dbReference type="PANTHER" id="PTHR47371:SF3">
    <property type="entry name" value="PHOSPHOGLYCEROL TRANSFERASE I"/>
    <property type="match status" value="1"/>
</dbReference>
<evidence type="ECO:0000256" key="8">
    <source>
        <dbReference type="PIRSR" id="PIRSR005091-3"/>
    </source>
</evidence>
<name>A0A5K7S5B0_9BACT</name>
<feature type="domain" description="Sulfatase N-terminal" evidence="10">
    <location>
        <begin position="273"/>
        <end position="541"/>
    </location>
</feature>
<dbReference type="InterPro" id="IPR012160">
    <property type="entry name" value="LtaS-like"/>
</dbReference>
<keyword evidence="3 9" id="KW-0812">Transmembrane</keyword>
<dbReference type="InterPro" id="IPR000917">
    <property type="entry name" value="Sulfatase_N"/>
</dbReference>
<protein>
    <submittedName>
        <fullName evidence="11">Sulfatase</fullName>
    </submittedName>
</protein>
<feature type="binding site" evidence="7">
    <location>
        <position position="436"/>
    </location>
    <ligand>
        <name>substrate</name>
    </ligand>
</feature>
<feature type="transmembrane region" description="Helical" evidence="9">
    <location>
        <begin position="85"/>
        <end position="108"/>
    </location>
</feature>
<feature type="binding site" evidence="8">
    <location>
        <position position="490"/>
    </location>
    <ligand>
        <name>Mn(2+)</name>
        <dbReference type="ChEBI" id="CHEBI:29035"/>
    </ligand>
</feature>
<evidence type="ECO:0000256" key="5">
    <source>
        <dbReference type="ARBA" id="ARBA00023136"/>
    </source>
</evidence>
<keyword evidence="12" id="KW-1185">Reference proteome</keyword>
<dbReference type="EMBL" id="AP018694">
    <property type="protein sequence ID" value="BBE16722.1"/>
    <property type="molecule type" value="Genomic_DNA"/>
</dbReference>
<keyword evidence="7" id="KW-0464">Manganese</keyword>